<dbReference type="InterPro" id="IPR025655">
    <property type="entry name" value="PEX14"/>
</dbReference>
<dbReference type="Pfam" id="PF04695">
    <property type="entry name" value="Pex14_N"/>
    <property type="match status" value="1"/>
</dbReference>
<evidence type="ECO:0000256" key="8">
    <source>
        <dbReference type="SAM" id="MobiDB-lite"/>
    </source>
</evidence>
<proteinExistence type="inferred from homology"/>
<evidence type="ECO:0000256" key="3">
    <source>
        <dbReference type="ARBA" id="ARBA00023140"/>
    </source>
</evidence>
<comment type="function">
    <text evidence="7">Component of the PEX13-PEX14 docking complex, a translocon channel that specifically mediates the import of peroxisomal cargo proteins bound to PEX5 receptor. The PEX13-PEX14 docking complex forms a large import pore which can be opened to a diameter of about 9 nm. Mechanistically, PEX5 receptor along with cargo proteins associates with the PEX14 subunit of the PEX13-PEX14 docking complex in the cytosol, leading to the insertion of the receptor into the organelle membrane with the concomitant translocation of the cargo into the peroxisome matrix.</text>
</comment>
<keyword evidence="7 9" id="KW-0472">Membrane</keyword>
<keyword evidence="7" id="KW-0653">Protein transport</keyword>
<organism evidence="11 12">
    <name type="scientific">Neolecta irregularis (strain DAH-3)</name>
    <dbReference type="NCBI Taxonomy" id="1198029"/>
    <lineage>
        <taxon>Eukaryota</taxon>
        <taxon>Fungi</taxon>
        <taxon>Dikarya</taxon>
        <taxon>Ascomycota</taxon>
        <taxon>Taphrinomycotina</taxon>
        <taxon>Neolectales</taxon>
        <taxon>Neolectaceae</taxon>
        <taxon>Neolecta</taxon>
    </lineage>
</organism>
<dbReference type="AlphaFoldDB" id="A0A1U7LMR7"/>
<evidence type="ECO:0000259" key="10">
    <source>
        <dbReference type="Pfam" id="PF04695"/>
    </source>
</evidence>
<reference evidence="11 12" key="1">
    <citation type="submission" date="2016-04" db="EMBL/GenBank/DDBJ databases">
        <title>Evolutionary innovation and constraint leading to complex multicellularity in the Ascomycota.</title>
        <authorList>
            <person name="Cisse O."/>
            <person name="Nguyen A."/>
            <person name="Hewitt D.A."/>
            <person name="Jedd G."/>
            <person name="Stajich J.E."/>
        </authorList>
    </citation>
    <scope>NUCLEOTIDE SEQUENCE [LARGE SCALE GENOMIC DNA]</scope>
    <source>
        <strain evidence="11 12">DAH-3</strain>
    </source>
</reference>
<dbReference type="GO" id="GO:1990429">
    <property type="term" value="C:peroxisomal importomer complex"/>
    <property type="evidence" value="ECO:0007669"/>
    <property type="project" value="TreeGrafter"/>
</dbReference>
<dbReference type="STRING" id="1198029.A0A1U7LMR7"/>
<comment type="subcellular location">
    <subcellularLocation>
        <location evidence="6 7">Peroxisome membrane</location>
    </subcellularLocation>
</comment>
<evidence type="ECO:0000256" key="9">
    <source>
        <dbReference type="SAM" id="Phobius"/>
    </source>
</evidence>
<dbReference type="EMBL" id="LXFE01001084">
    <property type="protein sequence ID" value="OLL23937.1"/>
    <property type="molecule type" value="Genomic_DNA"/>
</dbReference>
<feature type="transmembrane region" description="Helical" evidence="9">
    <location>
        <begin position="106"/>
        <end position="128"/>
    </location>
</feature>
<evidence type="ECO:0000256" key="2">
    <source>
        <dbReference type="ARBA" id="ARBA00023010"/>
    </source>
</evidence>
<dbReference type="PANTHER" id="PTHR23058:SF5">
    <property type="entry name" value="PEROXISOMAL MEMBRANE PROTEIN PEX14"/>
    <property type="match status" value="1"/>
</dbReference>
<dbReference type="Proteomes" id="UP000186594">
    <property type="component" value="Unassembled WGS sequence"/>
</dbReference>
<dbReference type="InterPro" id="IPR036388">
    <property type="entry name" value="WH-like_DNA-bd_sf"/>
</dbReference>
<evidence type="ECO:0000313" key="11">
    <source>
        <dbReference type="EMBL" id="OLL23937.1"/>
    </source>
</evidence>
<comment type="caution">
    <text evidence="11">The sequence shown here is derived from an EMBL/GenBank/DDBJ whole genome shotgun (WGS) entry which is preliminary data.</text>
</comment>
<comment type="similarity">
    <text evidence="1 7">Belongs to the peroxin-14 family.</text>
</comment>
<dbReference type="GO" id="GO:0005778">
    <property type="term" value="C:peroxisomal membrane"/>
    <property type="evidence" value="ECO:0007669"/>
    <property type="project" value="UniProtKB-SubCell"/>
</dbReference>
<keyword evidence="12" id="KW-1185">Reference proteome</keyword>
<keyword evidence="2" id="KW-0811">Translocation</keyword>
<evidence type="ECO:0000256" key="4">
    <source>
        <dbReference type="ARBA" id="ARBA00029502"/>
    </source>
</evidence>
<accession>A0A1U7LMR7</accession>
<dbReference type="PANTHER" id="PTHR23058">
    <property type="entry name" value="PEROXISOMAL MEMBRANE PROTEIN PEX14"/>
    <property type="match status" value="1"/>
</dbReference>
<feature type="region of interest" description="Disordered" evidence="8">
    <location>
        <begin position="65"/>
        <end position="98"/>
    </location>
</feature>
<dbReference type="InterPro" id="IPR006785">
    <property type="entry name" value="Pex14_N"/>
</dbReference>
<feature type="domain" description="Peroxisome membrane anchor protein Pex14p N-terminal" evidence="10">
    <location>
        <begin position="19"/>
        <end position="62"/>
    </location>
</feature>
<evidence type="ECO:0000256" key="5">
    <source>
        <dbReference type="ARBA" id="ARBA00029691"/>
    </source>
</evidence>
<dbReference type="Gene3D" id="1.10.10.10">
    <property type="entry name" value="Winged helix-like DNA-binding domain superfamily/Winged helix DNA-binding domain"/>
    <property type="match status" value="1"/>
</dbReference>
<dbReference type="OrthoDB" id="441517at2759"/>
<gene>
    <name evidence="11" type="ORF">NEOLI_005106</name>
</gene>
<evidence type="ECO:0000256" key="6">
    <source>
        <dbReference type="ARBA" id="ARBA00046271"/>
    </source>
</evidence>
<keyword evidence="9" id="KW-0812">Transmembrane</keyword>
<protein>
    <recommendedName>
        <fullName evidence="4 7">Peroxisomal membrane protein PEX14</fullName>
    </recommendedName>
    <alternativeName>
        <fullName evidence="5 7">Peroxin-14</fullName>
    </alternativeName>
</protein>
<name>A0A1U7LMR7_NEOID</name>
<sequence>MEYFRNPTREKPREWKSKDALLKRARDFLADTAIKDAPLEQKTSFLASKGLSSAEIEMVLKELNPESTQSCEPAGSQDTKPTAPLIAYPEHPPPQPPNRRLSFRNVLFALYLSAGTAAVVYAAVQWIFAPMLVQLTAARRDLHQHTLKRIGCFIEQLKTATEKTATVQTPTELKTQDTAVVADSNTAQLLSQITCKISDIRQSPPTYVLNELSFAADEFKNYLNGLMYPPNFNFSSYTLYPGSTGKPDKATQVKNEIRSIKGTIINMWDLQVYATANSRRNFSLTR</sequence>
<dbReference type="GO" id="GO:0005102">
    <property type="term" value="F:signaling receptor binding"/>
    <property type="evidence" value="ECO:0007669"/>
    <property type="project" value="TreeGrafter"/>
</dbReference>
<evidence type="ECO:0000256" key="1">
    <source>
        <dbReference type="ARBA" id="ARBA00005443"/>
    </source>
</evidence>
<dbReference type="GO" id="GO:0016560">
    <property type="term" value="P:protein import into peroxisome matrix, docking"/>
    <property type="evidence" value="ECO:0007669"/>
    <property type="project" value="UniProtKB-UniRule"/>
</dbReference>
<keyword evidence="3 7" id="KW-0576">Peroxisome</keyword>
<keyword evidence="7" id="KW-0813">Transport</keyword>
<keyword evidence="9" id="KW-1133">Transmembrane helix</keyword>
<evidence type="ECO:0000313" key="12">
    <source>
        <dbReference type="Proteomes" id="UP000186594"/>
    </source>
</evidence>
<feature type="compositionally biased region" description="Polar residues" evidence="8">
    <location>
        <begin position="65"/>
        <end position="80"/>
    </location>
</feature>
<evidence type="ECO:0000256" key="7">
    <source>
        <dbReference type="RuleBase" id="RU367032"/>
    </source>
</evidence>